<gene>
    <name evidence="13" type="ORF">BST96_16695</name>
</gene>
<evidence type="ECO:0000256" key="6">
    <source>
        <dbReference type="ARBA" id="ARBA00022692"/>
    </source>
</evidence>
<dbReference type="Pfam" id="PF05134">
    <property type="entry name" value="T2SSL"/>
    <property type="match status" value="1"/>
</dbReference>
<keyword evidence="4" id="KW-1003">Cell membrane</keyword>
<keyword evidence="3 10" id="KW-0813">Transport</keyword>
<dbReference type="SUPFAM" id="SSF53067">
    <property type="entry name" value="Actin-like ATPase domain"/>
    <property type="match status" value="1"/>
</dbReference>
<keyword evidence="7 10" id="KW-0653">Protein transport</keyword>
<dbReference type="OrthoDB" id="7011844at2"/>
<evidence type="ECO:0000256" key="10">
    <source>
        <dbReference type="PIRNR" id="PIRNR015761"/>
    </source>
</evidence>
<dbReference type="GO" id="GO:0009276">
    <property type="term" value="C:Gram-negative-bacterium-type cell wall"/>
    <property type="evidence" value="ECO:0007669"/>
    <property type="project" value="InterPro"/>
</dbReference>
<organism evidence="13 14">
    <name type="scientific">Oceanicoccus sagamiensis</name>
    <dbReference type="NCBI Taxonomy" id="716816"/>
    <lineage>
        <taxon>Bacteria</taxon>
        <taxon>Pseudomonadati</taxon>
        <taxon>Pseudomonadota</taxon>
        <taxon>Gammaproteobacteria</taxon>
        <taxon>Cellvibrionales</taxon>
        <taxon>Spongiibacteraceae</taxon>
        <taxon>Oceanicoccus</taxon>
    </lineage>
</organism>
<evidence type="ECO:0000259" key="12">
    <source>
        <dbReference type="Pfam" id="PF12693"/>
    </source>
</evidence>
<sequence>MNDKLVIRLLEASLDASTELDWDLYDSVGRSVASDTSSLASLHQVVANHSADYTVVVIVPAESLLLASTTIPSRQLRQIKQALPFMVEELIADDIESVHIAIPDQLSSTSQKVDVAVVNHQLLIHWLDQLHSCELSASSMVVDSLSLPYQENSIAVLLDDDRVLVRSGDYAGMVIQAEDFKWVFAGVLQQHEHADDVLLRPNIVLMSSAIEEPESLAEITSYIQTQCSEYELKTVVYEESVTDILANTAAHQAIAPLNLLQGGYAVKAINNSAVPNPSLVASVAALSVLVYLVFTLGSAWYFENKAVELDADAVSLYQKIFPNERRIVSPKKQMQNHLQRVTVSGGSNFLQLLSETAGQISADNNAALTVEQLRYESGRGDLQFQVQSASLDQLDQLKQSLAQAGLDVDINSATEQGDRIMGRLVIRSL</sequence>
<feature type="domain" description="GspL cytoplasmic actin-ATPase-like" evidence="11">
    <location>
        <begin position="12"/>
        <end position="266"/>
    </location>
</feature>
<evidence type="ECO:0000256" key="5">
    <source>
        <dbReference type="ARBA" id="ARBA00022519"/>
    </source>
</evidence>
<dbReference type="EMBL" id="CP019343">
    <property type="protein sequence ID" value="ARN75599.1"/>
    <property type="molecule type" value="Genomic_DNA"/>
</dbReference>
<dbReference type="AlphaFoldDB" id="A0A1X9NJE8"/>
<dbReference type="Gene3D" id="3.30.1360.100">
    <property type="entry name" value="General secretion pathway protein M, EpsM"/>
    <property type="match status" value="1"/>
</dbReference>
<evidence type="ECO:0000256" key="7">
    <source>
        <dbReference type="ARBA" id="ARBA00022927"/>
    </source>
</evidence>
<dbReference type="InterPro" id="IPR024230">
    <property type="entry name" value="GspL_cyto_dom"/>
</dbReference>
<dbReference type="InterPro" id="IPR025691">
    <property type="entry name" value="GspL_pp_dom"/>
</dbReference>
<evidence type="ECO:0000256" key="3">
    <source>
        <dbReference type="ARBA" id="ARBA00022448"/>
    </source>
</evidence>
<dbReference type="RefSeq" id="WP_085759783.1">
    <property type="nucleotide sequence ID" value="NZ_CP019343.1"/>
</dbReference>
<evidence type="ECO:0000256" key="8">
    <source>
        <dbReference type="ARBA" id="ARBA00022989"/>
    </source>
</evidence>
<dbReference type="KEGG" id="osg:BST96_16695"/>
<dbReference type="Proteomes" id="UP000193450">
    <property type="component" value="Chromosome"/>
</dbReference>
<dbReference type="InterPro" id="IPR007812">
    <property type="entry name" value="T2SS_protein-GspL"/>
</dbReference>
<feature type="domain" description="GspL periplasmic" evidence="12">
    <location>
        <begin position="280"/>
        <end position="428"/>
    </location>
</feature>
<dbReference type="GO" id="GO:0005886">
    <property type="term" value="C:plasma membrane"/>
    <property type="evidence" value="ECO:0007669"/>
    <property type="project" value="UniProtKB-SubCell"/>
</dbReference>
<keyword evidence="8" id="KW-1133">Transmembrane helix</keyword>
<dbReference type="GO" id="GO:0015627">
    <property type="term" value="C:type II protein secretion system complex"/>
    <property type="evidence" value="ECO:0007669"/>
    <property type="project" value="InterPro"/>
</dbReference>
<accession>A0A1X9NJE8</accession>
<evidence type="ECO:0000256" key="2">
    <source>
        <dbReference type="ARBA" id="ARBA00005318"/>
    </source>
</evidence>
<evidence type="ECO:0000256" key="1">
    <source>
        <dbReference type="ARBA" id="ARBA00004377"/>
    </source>
</evidence>
<evidence type="ECO:0000259" key="11">
    <source>
        <dbReference type="Pfam" id="PF05134"/>
    </source>
</evidence>
<dbReference type="Gene3D" id="3.30.420.380">
    <property type="match status" value="1"/>
</dbReference>
<protein>
    <recommendedName>
        <fullName evidence="10">Type II secretion system protein L</fullName>
        <shortName evidence="10">T2SS protein L</shortName>
    </recommendedName>
</protein>
<keyword evidence="5" id="KW-0997">Cell inner membrane</keyword>
<reference evidence="13 14" key="1">
    <citation type="submission" date="2016-11" db="EMBL/GenBank/DDBJ databases">
        <title>Trade-off between light-utilization and light-protection in marine flavobacteria.</title>
        <authorList>
            <person name="Kumagai Y."/>
        </authorList>
    </citation>
    <scope>NUCLEOTIDE SEQUENCE [LARGE SCALE GENOMIC DNA]</scope>
    <source>
        <strain evidence="13 14">NBRC 107125</strain>
    </source>
</reference>
<dbReference type="Pfam" id="PF12693">
    <property type="entry name" value="GspL_C"/>
    <property type="match status" value="1"/>
</dbReference>
<dbReference type="NCBIfam" id="TIGR01709">
    <property type="entry name" value="typeII_sec_gspL"/>
    <property type="match status" value="1"/>
</dbReference>
<evidence type="ECO:0000256" key="9">
    <source>
        <dbReference type="ARBA" id="ARBA00023136"/>
    </source>
</evidence>
<dbReference type="CDD" id="cd24017">
    <property type="entry name" value="ASKHA_T2SSL_N"/>
    <property type="match status" value="1"/>
</dbReference>
<dbReference type="STRING" id="716816.BST96_16695"/>
<keyword evidence="6" id="KW-0812">Transmembrane</keyword>
<evidence type="ECO:0000256" key="4">
    <source>
        <dbReference type="ARBA" id="ARBA00022475"/>
    </source>
</evidence>
<dbReference type="GO" id="GO:0015628">
    <property type="term" value="P:protein secretion by the type II secretion system"/>
    <property type="evidence" value="ECO:0007669"/>
    <property type="project" value="InterPro"/>
</dbReference>
<comment type="similarity">
    <text evidence="2 10">Belongs to the GSP L family.</text>
</comment>
<keyword evidence="14" id="KW-1185">Reference proteome</keyword>
<evidence type="ECO:0000313" key="13">
    <source>
        <dbReference type="EMBL" id="ARN75599.1"/>
    </source>
</evidence>
<comment type="function">
    <text evidence="10">Inner membrane component of the type II secretion system required for the energy-dependent secretion of extracellular factors such as proteases and toxins from the periplasm.</text>
</comment>
<evidence type="ECO:0000313" key="14">
    <source>
        <dbReference type="Proteomes" id="UP000193450"/>
    </source>
</evidence>
<comment type="subcellular location">
    <subcellularLocation>
        <location evidence="1">Cell inner membrane</location>
        <topology evidence="1">Single-pass membrane protein</topology>
    </subcellularLocation>
</comment>
<name>A0A1X9NJE8_9GAMM</name>
<dbReference type="PIRSF" id="PIRSF015761">
    <property type="entry name" value="Protein_L"/>
    <property type="match status" value="1"/>
</dbReference>
<proteinExistence type="inferred from homology"/>
<dbReference type="InterPro" id="IPR043129">
    <property type="entry name" value="ATPase_NBD"/>
</dbReference>
<keyword evidence="9" id="KW-0472">Membrane</keyword>